<keyword evidence="3" id="KW-0479">Metal-binding</keyword>
<evidence type="ECO:0000256" key="4">
    <source>
        <dbReference type="ARBA" id="ARBA00022797"/>
    </source>
</evidence>
<dbReference type="Proteomes" id="UP000191987">
    <property type="component" value="Unassembled WGS sequence"/>
</dbReference>
<dbReference type="PROSITE" id="PS00934">
    <property type="entry name" value="GLYOXALASE_I_1"/>
    <property type="match status" value="1"/>
</dbReference>
<comment type="cofactor">
    <cofactor evidence="1 8">
        <name>Fe(2+)</name>
        <dbReference type="ChEBI" id="CHEBI:29033"/>
    </cofactor>
</comment>
<dbReference type="PROSITE" id="PS51819">
    <property type="entry name" value="VOC"/>
    <property type="match status" value="2"/>
</dbReference>
<dbReference type="InterPro" id="IPR004360">
    <property type="entry name" value="Glyas_Fos-R_dOase_dom"/>
</dbReference>
<sequence>MYWEDKAMRLPEPVFYPPFLITRASHVRLTVQDIARSRDFYCGVLGLIVSDQTSEACYLRAAEEACHHSLVLEKCQEGCDPECTAIGMRVLTEEELDKAREWLLAKKLPAEWVELPFQGRTLRTRDVVGVPVEFCATMDVVERRFGDRRAPATYAKRLDHYQLFSPDNVTQTEFYMELGFRISDAMMAGEDLEGTFLWRKGNTHDLVLFTGTGPRLHHFAYVVSEPAQVLRACDMAGELGYGRTTERGPGRHPLDGALYIYFRDPDGHRVELFDGHYQTIDAELEPSVVQVKDSAQPWGLPGQASWFHEATPFAGVQQAEPKIKRTAPTLEAYLERQAAEKGKA</sequence>
<dbReference type="GO" id="GO:0051213">
    <property type="term" value="F:dioxygenase activity"/>
    <property type="evidence" value="ECO:0007669"/>
    <property type="project" value="UniProtKB-KW"/>
</dbReference>
<dbReference type="EMBL" id="FBWG01000049">
    <property type="protein sequence ID" value="CUX61509.1"/>
    <property type="molecule type" value="Genomic_DNA"/>
</dbReference>
<reference evidence="10 11" key="1">
    <citation type="submission" date="2016-01" db="EMBL/GenBank/DDBJ databases">
        <authorList>
            <person name="Oliw E.H."/>
        </authorList>
    </citation>
    <scope>NUCLEOTIDE SEQUENCE [LARGE SCALE GENOMIC DNA]</scope>
    <source>
        <strain evidence="10 11">Zutra 3-1</strain>
    </source>
</reference>
<dbReference type="AlphaFoldDB" id="A0A1S7S285"/>
<evidence type="ECO:0000313" key="11">
    <source>
        <dbReference type="Proteomes" id="UP000191987"/>
    </source>
</evidence>
<evidence type="ECO:0000256" key="5">
    <source>
        <dbReference type="ARBA" id="ARBA00022964"/>
    </source>
</evidence>
<keyword evidence="7 8" id="KW-0408">Iron</keyword>
<evidence type="ECO:0000256" key="7">
    <source>
        <dbReference type="ARBA" id="ARBA00023004"/>
    </source>
</evidence>
<keyword evidence="5 8" id="KW-0223">Dioxygenase</keyword>
<dbReference type="InterPro" id="IPR000486">
    <property type="entry name" value="Xdiol_ring_cleave_dOase_1/2"/>
</dbReference>
<keyword evidence="10" id="KW-0456">Lyase</keyword>
<evidence type="ECO:0000256" key="8">
    <source>
        <dbReference type="RuleBase" id="RU000683"/>
    </source>
</evidence>
<dbReference type="InterPro" id="IPR050383">
    <property type="entry name" value="GlyoxalaseI/FosfomycinResist"/>
</dbReference>
<keyword evidence="6 8" id="KW-0560">Oxidoreductase</keyword>
<organism evidence="10 11">
    <name type="scientific">Agrobacterium deltaense Zutra 3/1</name>
    <dbReference type="NCBI Taxonomy" id="1183427"/>
    <lineage>
        <taxon>Bacteria</taxon>
        <taxon>Pseudomonadati</taxon>
        <taxon>Pseudomonadota</taxon>
        <taxon>Alphaproteobacteria</taxon>
        <taxon>Hyphomicrobiales</taxon>
        <taxon>Rhizobiaceae</taxon>
        <taxon>Rhizobium/Agrobacterium group</taxon>
        <taxon>Agrobacterium</taxon>
    </lineage>
</organism>
<feature type="domain" description="VOC" evidence="9">
    <location>
        <begin position="23"/>
        <end position="137"/>
    </location>
</feature>
<dbReference type="InterPro" id="IPR037523">
    <property type="entry name" value="VOC_core"/>
</dbReference>
<evidence type="ECO:0000256" key="1">
    <source>
        <dbReference type="ARBA" id="ARBA00001954"/>
    </source>
</evidence>
<feature type="domain" description="VOC" evidence="9">
    <location>
        <begin position="157"/>
        <end position="275"/>
    </location>
</feature>
<evidence type="ECO:0000313" key="10">
    <source>
        <dbReference type="EMBL" id="CUX61509.1"/>
    </source>
</evidence>
<keyword evidence="4 8" id="KW-0058">Aromatic hydrocarbons catabolism</keyword>
<name>A0A1S7S285_9HYPH</name>
<gene>
    <name evidence="10" type="ORF">AGR7C_pAt0073</name>
</gene>
<dbReference type="GO" id="GO:0008198">
    <property type="term" value="F:ferrous iron binding"/>
    <property type="evidence" value="ECO:0007669"/>
    <property type="project" value="InterPro"/>
</dbReference>
<evidence type="ECO:0000256" key="6">
    <source>
        <dbReference type="ARBA" id="ARBA00023002"/>
    </source>
</evidence>
<dbReference type="InterPro" id="IPR018146">
    <property type="entry name" value="Glyoxalase_1_CS"/>
</dbReference>
<dbReference type="InterPro" id="IPR029068">
    <property type="entry name" value="Glyas_Bleomycin-R_OHBP_Dase"/>
</dbReference>
<dbReference type="GO" id="GO:0004462">
    <property type="term" value="F:lactoylglutathione lyase activity"/>
    <property type="evidence" value="ECO:0007669"/>
    <property type="project" value="InterPro"/>
</dbReference>
<protein>
    <submittedName>
        <fullName evidence="10">Lactoylglutathione lyase-like lyase</fullName>
    </submittedName>
</protein>
<dbReference type="Gene3D" id="3.10.180.10">
    <property type="entry name" value="2,3-Dihydroxybiphenyl 1,2-Dioxygenase, domain 1"/>
    <property type="match status" value="2"/>
</dbReference>
<dbReference type="Pfam" id="PF00903">
    <property type="entry name" value="Glyoxalase"/>
    <property type="match status" value="2"/>
</dbReference>
<dbReference type="PANTHER" id="PTHR21366">
    <property type="entry name" value="GLYOXALASE FAMILY PROTEIN"/>
    <property type="match status" value="1"/>
</dbReference>
<dbReference type="PROSITE" id="PS00082">
    <property type="entry name" value="EXTRADIOL_DIOXYGENAS"/>
    <property type="match status" value="1"/>
</dbReference>
<evidence type="ECO:0000256" key="2">
    <source>
        <dbReference type="ARBA" id="ARBA00008784"/>
    </source>
</evidence>
<evidence type="ECO:0000256" key="3">
    <source>
        <dbReference type="ARBA" id="ARBA00022723"/>
    </source>
</evidence>
<proteinExistence type="inferred from homology"/>
<accession>A0A1S7S285</accession>
<evidence type="ECO:0000259" key="9">
    <source>
        <dbReference type="PROSITE" id="PS51819"/>
    </source>
</evidence>
<dbReference type="SUPFAM" id="SSF54593">
    <property type="entry name" value="Glyoxalase/Bleomycin resistance protein/Dihydroxybiphenyl dioxygenase"/>
    <property type="match status" value="1"/>
</dbReference>
<comment type="similarity">
    <text evidence="2 8">Belongs to the extradiol ring-cleavage dioxygenase family.</text>
</comment>